<sequence>MGLGFFRRRKTEELTLEEAEARVLSIMRSAEADVNPFMLEKEKELRAEISSLISSLEGFDVNAVHPRLRDQARNFVSAMLTLWRDELGKDAFHEASRRLEKTASMNVRYFRMLFAVGSPEIERVDAHLRAIAGTIADVEGKRREAGIDDLENTLRMIEKTRDLIEERVRVSRELAELLSEIEQIEGEESGDGDDERLAALKAEVEAVEQEVARREEEVHRKIARVKKPIRLYAHAVGVKISTETRSLLLSMDDLKNLASGALSEVRKGTIKLKEKRQDVVLKLLEEIVDGSLESEIERIGQLKRRLGALKSELRKLESRRERHDPAERRKVLERRMVSLQETVSRLDGEIGELRRELENALSGLMGLKVTLAMDGV</sequence>
<protein>
    <submittedName>
        <fullName evidence="2">Uncharacterized protein</fullName>
    </submittedName>
</protein>
<feature type="coiled-coil region" evidence="1">
    <location>
        <begin position="147"/>
        <end position="224"/>
    </location>
</feature>
<evidence type="ECO:0000256" key="1">
    <source>
        <dbReference type="SAM" id="Coils"/>
    </source>
</evidence>
<keyword evidence="1" id="KW-0175">Coiled coil</keyword>
<reference evidence="2 3" key="1">
    <citation type="submission" date="2015-04" db="EMBL/GenBank/DDBJ databases">
        <title>The complete genome sequence of the hyperthermophilic, obligate iron-reducing archaeon Geoglobus ahangari strain 234T.</title>
        <authorList>
            <person name="Manzella M.P."/>
            <person name="Holmes D.E."/>
            <person name="Rocheleau J.M."/>
            <person name="Chung A."/>
            <person name="Reguera G."/>
            <person name="Kashefi K."/>
        </authorList>
    </citation>
    <scope>NUCLEOTIDE SEQUENCE [LARGE SCALE GENOMIC DNA]</scope>
    <source>
        <strain evidence="2 3">234</strain>
    </source>
</reference>
<accession>A0A0F7IFU6</accession>
<dbReference type="STRING" id="113653.GAH_01324"/>
<organism evidence="2 3">
    <name type="scientific">Geoglobus ahangari</name>
    <dbReference type="NCBI Taxonomy" id="113653"/>
    <lineage>
        <taxon>Archaea</taxon>
        <taxon>Methanobacteriati</taxon>
        <taxon>Methanobacteriota</taxon>
        <taxon>Archaeoglobi</taxon>
        <taxon>Archaeoglobales</taxon>
        <taxon>Archaeoglobaceae</taxon>
        <taxon>Geoglobus</taxon>
    </lineage>
</organism>
<dbReference type="RefSeq" id="WP_048095498.1">
    <property type="nucleotide sequence ID" value="NZ_CP011267.1"/>
</dbReference>
<dbReference type="Proteomes" id="UP000034723">
    <property type="component" value="Chromosome"/>
</dbReference>
<dbReference type="EMBL" id="CP011267">
    <property type="protein sequence ID" value="AKG91374.1"/>
    <property type="molecule type" value="Genomic_DNA"/>
</dbReference>
<gene>
    <name evidence="2" type="ORF">GAH_01324</name>
</gene>
<dbReference type="HOGENOM" id="CLU_722803_0_0_2"/>
<name>A0A0F7IFU6_9EURY</name>
<evidence type="ECO:0000313" key="3">
    <source>
        <dbReference type="Proteomes" id="UP000034723"/>
    </source>
</evidence>
<evidence type="ECO:0000313" key="2">
    <source>
        <dbReference type="EMBL" id="AKG91374.1"/>
    </source>
</evidence>
<dbReference type="AlphaFoldDB" id="A0A0F7IFU6"/>
<feature type="coiled-coil region" evidence="1">
    <location>
        <begin position="292"/>
        <end position="356"/>
    </location>
</feature>
<keyword evidence="3" id="KW-1185">Reference proteome</keyword>
<dbReference type="KEGG" id="gah:GAH_01324"/>
<proteinExistence type="predicted"/>
<dbReference type="InParanoid" id="A0A0F7IFU6"/>
<dbReference type="GeneID" id="24803896"/>